<dbReference type="RefSeq" id="WP_413276533.1">
    <property type="nucleotide sequence ID" value="NZ_JBHFNT010000051.1"/>
</dbReference>
<evidence type="ECO:0000313" key="1">
    <source>
        <dbReference type="EMBL" id="MFB2834087.1"/>
    </source>
</evidence>
<organism evidence="1 2">
    <name type="scientific">Floridaenema evergladense BLCC-F167</name>
    <dbReference type="NCBI Taxonomy" id="3153639"/>
    <lineage>
        <taxon>Bacteria</taxon>
        <taxon>Bacillati</taxon>
        <taxon>Cyanobacteriota</taxon>
        <taxon>Cyanophyceae</taxon>
        <taxon>Oscillatoriophycideae</taxon>
        <taxon>Aerosakkonematales</taxon>
        <taxon>Aerosakkonemataceae</taxon>
        <taxon>Floridanema</taxon>
        <taxon>Floridanema evergladense</taxon>
    </lineage>
</organism>
<sequence length="122" mass="13778">MGEAKRRKQLDPNYGKVPAPPTGWSFSAIKSKDWIDDLIASLKNKGQWQLYKNADREIVEQSDRAYIFSKGDSIAACFPCLCHHLKGAEKNCVTIALVNPGSPRPTQQDIKGFNHLIWELHQ</sequence>
<proteinExistence type="predicted"/>
<dbReference type="Proteomes" id="UP001576780">
    <property type="component" value="Unassembled WGS sequence"/>
</dbReference>
<name>A0ABV4WG81_9CYAN</name>
<evidence type="ECO:0000313" key="2">
    <source>
        <dbReference type="Proteomes" id="UP001576780"/>
    </source>
</evidence>
<comment type="caution">
    <text evidence="1">The sequence shown here is derived from an EMBL/GenBank/DDBJ whole genome shotgun (WGS) entry which is preliminary data.</text>
</comment>
<dbReference type="EMBL" id="JBHFNT010000051">
    <property type="protein sequence ID" value="MFB2834087.1"/>
    <property type="molecule type" value="Genomic_DNA"/>
</dbReference>
<reference evidence="1 2" key="1">
    <citation type="submission" date="2024-09" db="EMBL/GenBank/DDBJ databases">
        <title>Floridaenema gen nov. (Aerosakkonemataceae, Aerosakkonematales ord. nov., Cyanobacteria) from benthic tropical and subtropical fresh waters, with the description of four new species.</title>
        <authorList>
            <person name="Moretto J.A."/>
            <person name="Berthold D.E."/>
            <person name="Lefler F.W."/>
            <person name="Huang I.-S."/>
            <person name="Laughinghouse H. IV."/>
        </authorList>
    </citation>
    <scope>NUCLEOTIDE SEQUENCE [LARGE SCALE GENOMIC DNA]</scope>
    <source>
        <strain evidence="1 2">BLCC-F167</strain>
    </source>
</reference>
<accession>A0ABV4WG81</accession>
<protein>
    <submittedName>
        <fullName evidence="1">Uncharacterized protein</fullName>
    </submittedName>
</protein>
<keyword evidence="2" id="KW-1185">Reference proteome</keyword>
<gene>
    <name evidence="1" type="ORF">ACE1CA_06090</name>
</gene>